<feature type="transmembrane region" description="Helical" evidence="1">
    <location>
        <begin position="128"/>
        <end position="153"/>
    </location>
</feature>
<evidence type="ECO:0000313" key="3">
    <source>
        <dbReference type="Proteomes" id="UP000023561"/>
    </source>
</evidence>
<feature type="transmembrane region" description="Helical" evidence="1">
    <location>
        <begin position="103"/>
        <end position="122"/>
    </location>
</feature>
<accession>A0A023DHI4</accession>
<keyword evidence="3" id="KW-1185">Reference proteome</keyword>
<reference evidence="2 3" key="1">
    <citation type="submission" date="2014-04" db="EMBL/GenBank/DDBJ databases">
        <title>Whole genome shotgun sequence of Geobacillus caldoxylosilyticus NBRC 107762.</title>
        <authorList>
            <person name="Hosoyama A."/>
            <person name="Hosoyama Y."/>
            <person name="Katano-Makiyama Y."/>
            <person name="Tsuchikane K."/>
            <person name="Ohji S."/>
            <person name="Ichikawa N."/>
            <person name="Yamazoe A."/>
            <person name="Fujita N."/>
        </authorList>
    </citation>
    <scope>NUCLEOTIDE SEQUENCE [LARGE SCALE GENOMIC DNA]</scope>
    <source>
        <strain evidence="2 3">NBRC 107762</strain>
    </source>
</reference>
<keyword evidence="1" id="KW-1133">Transmembrane helix</keyword>
<gene>
    <name evidence="2" type="ORF">GCA01S_050_00080</name>
</gene>
<dbReference type="EMBL" id="BAWO01000050">
    <property type="protein sequence ID" value="GAJ40740.1"/>
    <property type="molecule type" value="Genomic_DNA"/>
</dbReference>
<keyword evidence="1" id="KW-0812">Transmembrane</keyword>
<evidence type="ECO:0000256" key="1">
    <source>
        <dbReference type="SAM" id="Phobius"/>
    </source>
</evidence>
<comment type="caution">
    <text evidence="2">The sequence shown here is derived from an EMBL/GenBank/DDBJ whole genome shotgun (WGS) entry which is preliminary data.</text>
</comment>
<evidence type="ECO:0000313" key="2">
    <source>
        <dbReference type="EMBL" id="GAJ40740.1"/>
    </source>
</evidence>
<organism evidence="2 3">
    <name type="scientific">Parageobacillus caldoxylosilyticus NBRC 107762</name>
    <dbReference type="NCBI Taxonomy" id="1220594"/>
    <lineage>
        <taxon>Bacteria</taxon>
        <taxon>Bacillati</taxon>
        <taxon>Bacillota</taxon>
        <taxon>Bacilli</taxon>
        <taxon>Bacillales</taxon>
        <taxon>Anoxybacillaceae</taxon>
        <taxon>Saccharococcus</taxon>
    </lineage>
</organism>
<dbReference type="Proteomes" id="UP000023561">
    <property type="component" value="Unassembled WGS sequence"/>
</dbReference>
<proteinExistence type="predicted"/>
<dbReference type="AlphaFoldDB" id="A0A023DHI4"/>
<keyword evidence="1" id="KW-0472">Membrane</keyword>
<name>A0A023DHI4_9BACL</name>
<protein>
    <submittedName>
        <fullName evidence="2">Uncharacterized protein</fullName>
    </submittedName>
</protein>
<sequence length="165" mass="19083">MKQLIFSKGLENVKAIEQLLWSIALPGFGQILNRKYFKGALFIFLEFVINTQSRFNEAIRLSFLGNTHEASHIIDFEWLMFYPCLYFYAMWDAFKDAGGGKTPYSFLPFVFSAYFVTVGLMYSSHVTFLGIFFGPIWLPMLFVIPGICIGRLLQILLLKFHTPHQ</sequence>